<dbReference type="InterPro" id="IPR031303">
    <property type="entry name" value="C5_meth_CS"/>
</dbReference>
<gene>
    <name evidence="5" type="primary">haeIIIM_5</name>
    <name evidence="5" type="ORF">SDC9_82582</name>
</gene>
<dbReference type="PANTHER" id="PTHR10629:SF52">
    <property type="entry name" value="DNA (CYTOSINE-5)-METHYLTRANSFERASE 1"/>
    <property type="match status" value="1"/>
</dbReference>
<dbReference type="GO" id="GO:0032259">
    <property type="term" value="P:methylation"/>
    <property type="evidence" value="ECO:0007669"/>
    <property type="project" value="UniProtKB-KW"/>
</dbReference>
<keyword evidence="4" id="KW-0949">S-adenosyl-L-methionine</keyword>
<sequence>MDVGFIAAKYTCLGAFDIDKKAIAVHRKNVSTNAIEADLRGIEKSQLIANGVPDVIVSGSPCQGFSTVGRRDFNDPRNSLLLRAGEIAVDIKPKIFVAENVSGALAGEHKYYWDSLDSLLRNNGYQTRTLKLNAADLGLAQRRLRIILIAWRGERELNFIQPSGGRVDLRKALGNLQDELNPNENFFKLTKMQRVIARYIKPGQKLCDVRSGASAVHTWQIPHAFGQVDEVERTVLEAVSVLRRRNRKRDWGDADPVAIREISRYIGFASSAIVSTLITKGYMRRIGHEVDLAHTFNGLYKRLNWDSISPTVDTRFGNPRYFLHPTEDRGFTVREAARIQGFPDWFTFHESMHDSFRMIGNAVPPPMAAYVAQAIRDLLK</sequence>
<dbReference type="GO" id="GO:0003886">
    <property type="term" value="F:DNA (cytosine-5-)-methyltransferase activity"/>
    <property type="evidence" value="ECO:0007669"/>
    <property type="project" value="UniProtKB-EC"/>
</dbReference>
<dbReference type="AlphaFoldDB" id="A0A644Z5U1"/>
<organism evidence="5">
    <name type="scientific">bioreactor metagenome</name>
    <dbReference type="NCBI Taxonomy" id="1076179"/>
    <lineage>
        <taxon>unclassified sequences</taxon>
        <taxon>metagenomes</taxon>
        <taxon>ecological metagenomes</taxon>
    </lineage>
</organism>
<protein>
    <recommendedName>
        <fullName evidence="1">DNA (cytosine-5-)-methyltransferase</fullName>
        <ecNumber evidence="1">2.1.1.37</ecNumber>
    </recommendedName>
</protein>
<dbReference type="InterPro" id="IPR001525">
    <property type="entry name" value="C5_MeTfrase"/>
</dbReference>
<comment type="caution">
    <text evidence="5">The sequence shown here is derived from an EMBL/GenBank/DDBJ whole genome shotgun (WGS) entry which is preliminary data.</text>
</comment>
<dbReference type="InterPro" id="IPR050390">
    <property type="entry name" value="C5-Methyltransferase"/>
</dbReference>
<dbReference type="EC" id="2.1.1.37" evidence="1"/>
<name>A0A644Z5U1_9ZZZZ</name>
<dbReference type="SUPFAM" id="SSF53335">
    <property type="entry name" value="S-adenosyl-L-methionine-dependent methyltransferases"/>
    <property type="match status" value="1"/>
</dbReference>
<dbReference type="NCBIfam" id="TIGR00675">
    <property type="entry name" value="dcm"/>
    <property type="match status" value="1"/>
</dbReference>
<evidence type="ECO:0000256" key="4">
    <source>
        <dbReference type="ARBA" id="ARBA00022691"/>
    </source>
</evidence>
<dbReference type="Gene3D" id="3.90.120.10">
    <property type="entry name" value="DNA Methylase, subunit A, domain 2"/>
    <property type="match status" value="1"/>
</dbReference>
<keyword evidence="3 5" id="KW-0808">Transferase</keyword>
<evidence type="ECO:0000256" key="1">
    <source>
        <dbReference type="ARBA" id="ARBA00011975"/>
    </source>
</evidence>
<evidence type="ECO:0000256" key="2">
    <source>
        <dbReference type="ARBA" id="ARBA00022603"/>
    </source>
</evidence>
<evidence type="ECO:0000313" key="5">
    <source>
        <dbReference type="EMBL" id="MPM35987.1"/>
    </source>
</evidence>
<dbReference type="InterPro" id="IPR018117">
    <property type="entry name" value="C5_DNA_meth_AS"/>
</dbReference>
<accession>A0A644Z5U1</accession>
<keyword evidence="2 5" id="KW-0489">Methyltransferase</keyword>
<dbReference type="EMBL" id="VSSQ01007460">
    <property type="protein sequence ID" value="MPM35987.1"/>
    <property type="molecule type" value="Genomic_DNA"/>
</dbReference>
<dbReference type="InterPro" id="IPR029063">
    <property type="entry name" value="SAM-dependent_MTases_sf"/>
</dbReference>
<dbReference type="Pfam" id="PF00145">
    <property type="entry name" value="DNA_methylase"/>
    <property type="match status" value="1"/>
</dbReference>
<dbReference type="PROSITE" id="PS51679">
    <property type="entry name" value="SAM_MT_C5"/>
    <property type="match status" value="1"/>
</dbReference>
<proteinExistence type="predicted"/>
<dbReference type="PROSITE" id="PS00094">
    <property type="entry name" value="C5_MTASE_1"/>
    <property type="match status" value="1"/>
</dbReference>
<evidence type="ECO:0000256" key="3">
    <source>
        <dbReference type="ARBA" id="ARBA00022679"/>
    </source>
</evidence>
<dbReference type="PANTHER" id="PTHR10629">
    <property type="entry name" value="CYTOSINE-SPECIFIC METHYLTRANSFERASE"/>
    <property type="match status" value="1"/>
</dbReference>
<reference evidence="5" key="1">
    <citation type="submission" date="2019-08" db="EMBL/GenBank/DDBJ databases">
        <authorList>
            <person name="Kucharzyk K."/>
            <person name="Murdoch R.W."/>
            <person name="Higgins S."/>
            <person name="Loffler F."/>
        </authorList>
    </citation>
    <scope>NUCLEOTIDE SEQUENCE</scope>
</reference>
<dbReference type="PROSITE" id="PS00095">
    <property type="entry name" value="C5_MTASE_2"/>
    <property type="match status" value="1"/>
</dbReference>
<dbReference type="Gene3D" id="3.40.50.150">
    <property type="entry name" value="Vaccinia Virus protein VP39"/>
    <property type="match status" value="1"/>
</dbReference>